<sequence>MCSNFLFPLYVAAVIFSNIGAHCTPQPSSKGLKKCLGICFCDWSTGLVDCSDLELNEIPFYLPQDVAILRLSSNKITKIKESDLHFYPSLQALYLDDNQISDIHHESFSNLPSLQIIDLSDNMISSWSANLTKGVSSTLKVLTLTKNAIGDVKSTMFGSLPQLEELHLVETAIRSIEDKSFADLTNLKVLNLKTNILNSLNPDGSTLDGLSSLEELYLDLNFFSEFPEAQEFGDARVSLRTLSFTGHQRTSYLTPLDFPALETFNASFCFLQKLENLTFQNTPQLLTLDIKGNKIQWIELEAFSGLEKLLHLDLSQNNLFRFPYAQLIPVSNSLKTLYADYLSIIQITNSPFLKNITFLSKLEYLSLSHTLLQGIDEDSFFQDLASLKILVLSDSKFTALPKAAIRHLTSLETLHFNGNLITNLTATSFPVTPSLKHLTISESSDLVKIDDDAFAGLSNLLSLSVNEGSLRYLSASAFSGLSRLKVLDISNNRLERAYPDWISDKNLEVFKLGGNRWICDCNTTGFQSWLSSDQYQQINSTDDPTCYTPRNLRGQQITNLPDSSLTCDEQDCPEMCLCYQQTQMNHIGGSIDIVETFLAATTVDCSNEDLSEVPDNMPLTSVWLSLDNNQLTGLQATDFHRTMSLQRLFLSNNGIVNIENATLHALHELKELDLHGNNIQFLPSVLFQNLTDLESLRLDSNWIQELDENIFKELYNLLLLDLSNNNIHELKENVFDELTRLQRLVLSHNSIGIIAPATMAPLQQLDTLYMGNNPYVTLNPLLLSDLPLLGNLEVNGMRVDLLETFFLFSNSISYLKMESGHIPTIGPFAFAGLTNLRTLRLKNNYISKISDDAFDSSLSNYSSLLSSMDLTENDLELFPIKVLSPLKKLDTLYLGKNPIRSLEYNTSFQLPTTYLPSLKTLDLAFTELSKISQSSLLTRMTNVTTLVLNDCSFTQVPDAVTASLPHLTALVLDNNPIREINSSSFVRHKNLQYLNLRFVNELIKVGPSAFSNVQNLQSIQISGGGKLEDIDGSAFDGLSKLQVLDFSGNMLTKPKSEWFKDFDPSVIKSISMYDNSWICDCNSKEYRDWLQNGAGGITAYTTSIICQEPFYLKGGQIRSISTSGKVLGKLSGKSAIVTASTDGIGFAIARKLGLDGASVIVSSRKQENVDKAVAALKEENINVIGMICHAGKSSDRAALMERAKQEYGGLDILVTNTGVNPYYGGILDTPEAAFDKIFEMNVKSTFLTIKEAVPLMKDRKNPSILIVSSIAGYTPLNLLGIYSVSKTTLIGLTKALTPELAAKNIRINCLAPGIIKTKFSGALWKNPEAEKAVMSQVPLGRLGTSDDCAGIVSHLASDESSYITGETIVVSGGMTSRL</sequence>
<dbReference type="InterPro" id="IPR001611">
    <property type="entry name" value="Leu-rich_rpt"/>
</dbReference>
<dbReference type="Pfam" id="PF13561">
    <property type="entry name" value="adh_short_C2"/>
    <property type="match status" value="1"/>
</dbReference>
<dbReference type="SUPFAM" id="SSF51735">
    <property type="entry name" value="NAD(P)-binding Rossmann-fold domains"/>
    <property type="match status" value="1"/>
</dbReference>
<comment type="caution">
    <text evidence="6">The sequence shown here is derived from an EMBL/GenBank/DDBJ whole genome shotgun (WGS) entry which is preliminary data.</text>
</comment>
<accession>A0ABP0FZF0</accession>
<evidence type="ECO:0000256" key="4">
    <source>
        <dbReference type="SAM" id="SignalP"/>
    </source>
</evidence>
<dbReference type="InterPro" id="IPR003591">
    <property type="entry name" value="Leu-rich_rpt_typical-subtyp"/>
</dbReference>
<protein>
    <recommendedName>
        <fullName evidence="5">LRRCT domain-containing protein</fullName>
    </recommendedName>
</protein>
<dbReference type="SUPFAM" id="SSF52058">
    <property type="entry name" value="L domain-like"/>
    <property type="match status" value="3"/>
</dbReference>
<evidence type="ECO:0000256" key="1">
    <source>
        <dbReference type="ARBA" id="ARBA00022614"/>
    </source>
</evidence>
<dbReference type="EMBL" id="CAWYQH010000097">
    <property type="protein sequence ID" value="CAK8684147.1"/>
    <property type="molecule type" value="Genomic_DNA"/>
</dbReference>
<evidence type="ECO:0000313" key="6">
    <source>
        <dbReference type="EMBL" id="CAK8684147.1"/>
    </source>
</evidence>
<dbReference type="Gene3D" id="3.40.50.720">
    <property type="entry name" value="NAD(P)-binding Rossmann-like Domain"/>
    <property type="match status" value="1"/>
</dbReference>
<name>A0ABP0FZF0_CLALP</name>
<feature type="domain" description="LRRCT" evidence="5">
    <location>
        <begin position="515"/>
        <end position="568"/>
    </location>
</feature>
<dbReference type="Proteomes" id="UP001642483">
    <property type="component" value="Unassembled WGS sequence"/>
</dbReference>
<keyword evidence="7" id="KW-1185">Reference proteome</keyword>
<dbReference type="PROSITE" id="PS51450">
    <property type="entry name" value="LRR"/>
    <property type="match status" value="6"/>
</dbReference>
<dbReference type="InterPro" id="IPR036291">
    <property type="entry name" value="NAD(P)-bd_dom_sf"/>
</dbReference>
<dbReference type="SMART" id="SM00369">
    <property type="entry name" value="LRR_TYP"/>
    <property type="match status" value="25"/>
</dbReference>
<dbReference type="SUPFAM" id="SSF52047">
    <property type="entry name" value="RNI-like"/>
    <property type="match status" value="1"/>
</dbReference>
<dbReference type="NCBIfam" id="NF005559">
    <property type="entry name" value="PRK07231.1"/>
    <property type="match status" value="1"/>
</dbReference>
<feature type="signal peptide" evidence="4">
    <location>
        <begin position="1"/>
        <end position="21"/>
    </location>
</feature>
<keyword evidence="1" id="KW-0433">Leucine-rich repeat</keyword>
<feature type="domain" description="LRRCT" evidence="5">
    <location>
        <begin position="1075"/>
        <end position="1128"/>
    </location>
</feature>
<dbReference type="Pfam" id="PF13855">
    <property type="entry name" value="LRR_8"/>
    <property type="match status" value="8"/>
</dbReference>
<evidence type="ECO:0000313" key="7">
    <source>
        <dbReference type="Proteomes" id="UP001642483"/>
    </source>
</evidence>
<evidence type="ECO:0000259" key="5">
    <source>
        <dbReference type="SMART" id="SM00082"/>
    </source>
</evidence>
<dbReference type="SMART" id="SM00082">
    <property type="entry name" value="LRRCT"/>
    <property type="match status" value="2"/>
</dbReference>
<organism evidence="6 7">
    <name type="scientific">Clavelina lepadiformis</name>
    <name type="common">Light-bulb sea squirt</name>
    <name type="synonym">Ascidia lepadiformis</name>
    <dbReference type="NCBI Taxonomy" id="159417"/>
    <lineage>
        <taxon>Eukaryota</taxon>
        <taxon>Metazoa</taxon>
        <taxon>Chordata</taxon>
        <taxon>Tunicata</taxon>
        <taxon>Ascidiacea</taxon>
        <taxon>Aplousobranchia</taxon>
        <taxon>Clavelinidae</taxon>
        <taxon>Clavelina</taxon>
    </lineage>
</organism>
<keyword evidence="3" id="KW-0677">Repeat</keyword>
<dbReference type="PRINTS" id="PR00081">
    <property type="entry name" value="GDHRDH"/>
</dbReference>
<evidence type="ECO:0000256" key="3">
    <source>
        <dbReference type="ARBA" id="ARBA00022737"/>
    </source>
</evidence>
<proteinExistence type="predicted"/>
<dbReference type="SMART" id="SM00365">
    <property type="entry name" value="LRR_SD22"/>
    <property type="match status" value="12"/>
</dbReference>
<evidence type="ECO:0000256" key="2">
    <source>
        <dbReference type="ARBA" id="ARBA00022729"/>
    </source>
</evidence>
<dbReference type="Gene3D" id="3.80.10.10">
    <property type="entry name" value="Ribonuclease Inhibitor"/>
    <property type="match status" value="7"/>
</dbReference>
<dbReference type="PANTHER" id="PTHR24366">
    <property type="entry name" value="IG(IMMUNOGLOBULIN) AND LRR(LEUCINE RICH REPEAT) DOMAINS"/>
    <property type="match status" value="1"/>
</dbReference>
<dbReference type="InterPro" id="IPR002347">
    <property type="entry name" value="SDR_fam"/>
</dbReference>
<reference evidence="6 7" key="1">
    <citation type="submission" date="2024-02" db="EMBL/GenBank/DDBJ databases">
        <authorList>
            <person name="Daric V."/>
            <person name="Darras S."/>
        </authorList>
    </citation>
    <scope>NUCLEOTIDE SEQUENCE [LARGE SCALE GENOMIC DNA]</scope>
</reference>
<keyword evidence="2 4" id="KW-0732">Signal</keyword>
<dbReference type="InterPro" id="IPR000483">
    <property type="entry name" value="Cys-rich_flank_reg_C"/>
</dbReference>
<feature type="chain" id="PRO_5047008885" description="LRRCT domain-containing protein" evidence="4">
    <location>
        <begin position="22"/>
        <end position="1378"/>
    </location>
</feature>
<dbReference type="InterPro" id="IPR032675">
    <property type="entry name" value="LRR_dom_sf"/>
</dbReference>
<gene>
    <name evidence="6" type="ORF">CVLEPA_LOCUS15144</name>
</gene>